<reference evidence="9" key="2">
    <citation type="submission" date="2020-09" db="EMBL/GenBank/DDBJ databases">
        <authorList>
            <person name="Sun Q."/>
            <person name="Zhou Y."/>
        </authorList>
    </citation>
    <scope>NUCLEOTIDE SEQUENCE</scope>
    <source>
        <strain evidence="9">CGMCC 1.15371</strain>
    </source>
</reference>
<keyword evidence="5 7" id="KW-0067">ATP-binding</keyword>
<dbReference type="PANTHER" id="PTHR11136">
    <property type="entry name" value="FOLYLPOLYGLUTAMATE SYNTHASE-RELATED"/>
    <property type="match status" value="1"/>
</dbReference>
<evidence type="ECO:0000256" key="4">
    <source>
        <dbReference type="ARBA" id="ARBA00022741"/>
    </source>
</evidence>
<dbReference type="Gene3D" id="3.40.1190.10">
    <property type="entry name" value="Mur-like, catalytic domain"/>
    <property type="match status" value="1"/>
</dbReference>
<sequence length="445" mass="49244">MNKMMSMHEAEALVYRSFLKAEPYIPQADDAVTRDIALTRRLLDAIGSPDEGMPTVLVTGSKGKGSTSRLISSLLSHHGYRVGLFTSPHLVSFTERIRVEGRAIPEIDFVRLMTQIRPFILEISDQLPKSKYLGPIGINLAIAMLYFKEQKTDIVVIECGRGGRFDDTNVLANSWAVITPIMTEHKAQLGPTLKHIAWHKLGIVKAMTQQVIIGRQKGLNLGEMKAWEDKQVHAFNIAFSAQNIRMTAEGTRFDVHTKLKPYPHLRLPLLGDFQADNAAVAIQTVEAITGGKLDDYRVKACFRSVQWPGRCEIVCRQPTIILDGAIHRESAEYLKRIVHALHPASVMTLIAVSEDKDYPGVIAVCASFSTALIVTAPEHSHKQFPKTALAVAKRYHATSQEILPLQRALSYAKAEAPELILIVGTQTAVGEAKLLLGHSLRNIGR</sequence>
<evidence type="ECO:0000313" key="9">
    <source>
        <dbReference type="EMBL" id="GGE44986.1"/>
    </source>
</evidence>
<evidence type="ECO:0000256" key="3">
    <source>
        <dbReference type="ARBA" id="ARBA00022723"/>
    </source>
</evidence>
<dbReference type="SUPFAM" id="SSF53244">
    <property type="entry name" value="MurD-like peptide ligases, peptide-binding domain"/>
    <property type="match status" value="1"/>
</dbReference>
<evidence type="ECO:0000259" key="8">
    <source>
        <dbReference type="Pfam" id="PF08245"/>
    </source>
</evidence>
<comment type="caution">
    <text evidence="9">The sequence shown here is derived from an EMBL/GenBank/DDBJ whole genome shotgun (WGS) entry which is preliminary data.</text>
</comment>
<dbReference type="GO" id="GO:0005524">
    <property type="term" value="F:ATP binding"/>
    <property type="evidence" value="ECO:0007669"/>
    <property type="project" value="UniProtKB-KW"/>
</dbReference>
<accession>A0A8J2YIP2</accession>
<organism evidence="9 10">
    <name type="scientific">Pullulanibacillus camelliae</name>
    <dbReference type="NCBI Taxonomy" id="1707096"/>
    <lineage>
        <taxon>Bacteria</taxon>
        <taxon>Bacillati</taxon>
        <taxon>Bacillota</taxon>
        <taxon>Bacilli</taxon>
        <taxon>Bacillales</taxon>
        <taxon>Sporolactobacillaceae</taxon>
        <taxon>Pullulanibacillus</taxon>
    </lineage>
</organism>
<dbReference type="Gene3D" id="3.90.190.20">
    <property type="entry name" value="Mur ligase, C-terminal domain"/>
    <property type="match status" value="1"/>
</dbReference>
<dbReference type="SUPFAM" id="SSF53623">
    <property type="entry name" value="MurD-like peptide ligases, catalytic domain"/>
    <property type="match status" value="1"/>
</dbReference>
<proteinExistence type="inferred from homology"/>
<dbReference type="Pfam" id="PF08245">
    <property type="entry name" value="Mur_ligase_M"/>
    <property type="match status" value="1"/>
</dbReference>
<reference evidence="9" key="1">
    <citation type="journal article" date="2014" name="Int. J. Syst. Evol. Microbiol.">
        <title>Complete genome sequence of Corynebacterium casei LMG S-19264T (=DSM 44701T), isolated from a smear-ripened cheese.</title>
        <authorList>
            <consortium name="US DOE Joint Genome Institute (JGI-PGF)"/>
            <person name="Walter F."/>
            <person name="Albersmeier A."/>
            <person name="Kalinowski J."/>
            <person name="Ruckert C."/>
        </authorList>
    </citation>
    <scope>NUCLEOTIDE SEQUENCE</scope>
    <source>
        <strain evidence="9">CGMCC 1.15371</strain>
    </source>
</reference>
<feature type="domain" description="Mur ligase central" evidence="8">
    <location>
        <begin position="58"/>
        <end position="283"/>
    </location>
</feature>
<dbReference type="PIRSF" id="PIRSF001563">
    <property type="entry name" value="Folylpolyglu_synth"/>
    <property type="match status" value="1"/>
</dbReference>
<evidence type="ECO:0000256" key="6">
    <source>
        <dbReference type="ARBA" id="ARBA00022842"/>
    </source>
</evidence>
<evidence type="ECO:0000256" key="5">
    <source>
        <dbReference type="ARBA" id="ARBA00022840"/>
    </source>
</evidence>
<dbReference type="GO" id="GO:0046872">
    <property type="term" value="F:metal ion binding"/>
    <property type="evidence" value="ECO:0007669"/>
    <property type="project" value="UniProtKB-KW"/>
</dbReference>
<dbReference type="NCBIfam" id="TIGR01499">
    <property type="entry name" value="folC"/>
    <property type="match status" value="1"/>
</dbReference>
<keyword evidence="2 7" id="KW-0436">Ligase</keyword>
<dbReference type="InterPro" id="IPR036565">
    <property type="entry name" value="Mur-like_cat_sf"/>
</dbReference>
<dbReference type="InterPro" id="IPR013221">
    <property type="entry name" value="Mur_ligase_cen"/>
</dbReference>
<comment type="similarity">
    <text evidence="1 7">Belongs to the folylpolyglutamate synthase family.</text>
</comment>
<protein>
    <submittedName>
        <fullName evidence="9">Bifunctional folylpolyglutamate synthase/dihydrofolate synthase</fullName>
    </submittedName>
</protein>
<evidence type="ECO:0000313" key="10">
    <source>
        <dbReference type="Proteomes" id="UP000628775"/>
    </source>
</evidence>
<keyword evidence="3" id="KW-0479">Metal-binding</keyword>
<dbReference type="GO" id="GO:0004326">
    <property type="term" value="F:tetrahydrofolylpolyglutamate synthase activity"/>
    <property type="evidence" value="ECO:0007669"/>
    <property type="project" value="InterPro"/>
</dbReference>
<dbReference type="PANTHER" id="PTHR11136:SF0">
    <property type="entry name" value="DIHYDROFOLATE SYNTHETASE-RELATED"/>
    <property type="match status" value="1"/>
</dbReference>
<evidence type="ECO:0000256" key="2">
    <source>
        <dbReference type="ARBA" id="ARBA00022598"/>
    </source>
</evidence>
<dbReference type="Proteomes" id="UP000628775">
    <property type="component" value="Unassembled WGS sequence"/>
</dbReference>
<dbReference type="InterPro" id="IPR001645">
    <property type="entry name" value="Folylpolyglutamate_synth"/>
</dbReference>
<dbReference type="EMBL" id="BMIR01000011">
    <property type="protein sequence ID" value="GGE44986.1"/>
    <property type="molecule type" value="Genomic_DNA"/>
</dbReference>
<keyword evidence="4 7" id="KW-0547">Nucleotide-binding</keyword>
<dbReference type="InterPro" id="IPR036615">
    <property type="entry name" value="Mur_ligase_C_dom_sf"/>
</dbReference>
<keyword evidence="6" id="KW-0460">Magnesium</keyword>
<dbReference type="GO" id="GO:0008841">
    <property type="term" value="F:dihydrofolate synthase activity"/>
    <property type="evidence" value="ECO:0007669"/>
    <property type="project" value="TreeGrafter"/>
</dbReference>
<keyword evidence="10" id="KW-1185">Reference proteome</keyword>
<name>A0A8J2YIP2_9BACL</name>
<dbReference type="AlphaFoldDB" id="A0A8J2YIP2"/>
<gene>
    <name evidence="9" type="ORF">GCM10011391_24790</name>
</gene>
<evidence type="ECO:0000256" key="7">
    <source>
        <dbReference type="PIRNR" id="PIRNR001563"/>
    </source>
</evidence>
<dbReference type="GO" id="GO:0005737">
    <property type="term" value="C:cytoplasm"/>
    <property type="evidence" value="ECO:0007669"/>
    <property type="project" value="TreeGrafter"/>
</dbReference>
<evidence type="ECO:0000256" key="1">
    <source>
        <dbReference type="ARBA" id="ARBA00008276"/>
    </source>
</evidence>